<evidence type="ECO:0000256" key="7">
    <source>
        <dbReference type="ARBA" id="ARBA00023239"/>
    </source>
</evidence>
<dbReference type="PROSITE" id="PS51671">
    <property type="entry name" value="ACT"/>
    <property type="match status" value="1"/>
</dbReference>
<dbReference type="SUPFAM" id="SSF53850">
    <property type="entry name" value="Periplasmic binding protein-like II"/>
    <property type="match status" value="1"/>
</dbReference>
<gene>
    <name evidence="9" type="primary">pheA</name>
    <name evidence="12" type="ORF">ATC1_12562</name>
</gene>
<evidence type="ECO:0000256" key="2">
    <source>
        <dbReference type="ARBA" id="ARBA00013147"/>
    </source>
</evidence>
<dbReference type="GO" id="GO:0004664">
    <property type="term" value="F:prephenate dehydratase activity"/>
    <property type="evidence" value="ECO:0007669"/>
    <property type="project" value="UniProtKB-UniRule"/>
</dbReference>
<keyword evidence="4 9" id="KW-0028">Amino-acid biosynthesis</keyword>
<comment type="catalytic activity">
    <reaction evidence="8 9">
        <text>prephenate + H(+) = 3-phenylpyruvate + CO2 + H2O</text>
        <dbReference type="Rhea" id="RHEA:21648"/>
        <dbReference type="ChEBI" id="CHEBI:15377"/>
        <dbReference type="ChEBI" id="CHEBI:15378"/>
        <dbReference type="ChEBI" id="CHEBI:16526"/>
        <dbReference type="ChEBI" id="CHEBI:18005"/>
        <dbReference type="ChEBI" id="CHEBI:29934"/>
        <dbReference type="EC" id="4.2.1.51"/>
    </reaction>
</comment>
<dbReference type="CDD" id="cd13631">
    <property type="entry name" value="PBP2_Ct-PDT_like"/>
    <property type="match status" value="1"/>
</dbReference>
<dbReference type="Gene3D" id="3.40.190.10">
    <property type="entry name" value="Periplasmic binding protein-like II"/>
    <property type="match status" value="2"/>
</dbReference>
<reference evidence="12" key="1">
    <citation type="journal article" date="2015" name="Genome Announc.">
        <title>Draft Genome Sequence of Anaerolineae Strain TC1, a Novel Isolate from a Methanogenic Wastewater Treatment System.</title>
        <authorList>
            <person name="Matsuura N."/>
            <person name="Tourlousse D.M."/>
            <person name="Sun L."/>
            <person name="Toyonaga M."/>
            <person name="Kuroda K."/>
            <person name="Ohashi A."/>
            <person name="Cruz R."/>
            <person name="Yamaguchi T."/>
            <person name="Sekiguchi Y."/>
        </authorList>
    </citation>
    <scope>NUCLEOTIDE SEQUENCE [LARGE SCALE GENOMIC DNA]</scope>
    <source>
        <strain evidence="12">TC1</strain>
    </source>
</reference>
<organism evidence="12">
    <name type="scientific">Flexilinea flocculi</name>
    <dbReference type="NCBI Taxonomy" id="1678840"/>
    <lineage>
        <taxon>Bacteria</taxon>
        <taxon>Bacillati</taxon>
        <taxon>Chloroflexota</taxon>
        <taxon>Anaerolineae</taxon>
        <taxon>Anaerolineales</taxon>
        <taxon>Anaerolineaceae</taxon>
        <taxon>Flexilinea</taxon>
    </lineage>
</organism>
<dbReference type="InterPro" id="IPR018528">
    <property type="entry name" value="Preph_deHydtase_CS"/>
</dbReference>
<feature type="domain" description="Prephenate dehydratase" evidence="10">
    <location>
        <begin position="5"/>
        <end position="184"/>
    </location>
</feature>
<dbReference type="Gene3D" id="3.30.70.260">
    <property type="match status" value="1"/>
</dbReference>
<dbReference type="InterPro" id="IPR001086">
    <property type="entry name" value="Preph_deHydtase"/>
</dbReference>
<dbReference type="PANTHER" id="PTHR21022">
    <property type="entry name" value="PREPHENATE DEHYDRATASE P PROTEIN"/>
    <property type="match status" value="1"/>
</dbReference>
<protein>
    <recommendedName>
        <fullName evidence="3 9">Prephenate dehydratase</fullName>
        <shortName evidence="9">PDT</shortName>
        <ecNumber evidence="2 9">4.2.1.51</ecNumber>
    </recommendedName>
</protein>
<dbReference type="Proteomes" id="UP000053370">
    <property type="component" value="Unassembled WGS sequence"/>
</dbReference>
<evidence type="ECO:0000259" key="10">
    <source>
        <dbReference type="PROSITE" id="PS51171"/>
    </source>
</evidence>
<dbReference type="GO" id="GO:0009094">
    <property type="term" value="P:L-phenylalanine biosynthetic process"/>
    <property type="evidence" value="ECO:0007669"/>
    <property type="project" value="UniProtKB-UniPathway"/>
</dbReference>
<comment type="pathway">
    <text evidence="1 9">Amino-acid biosynthesis; L-phenylalanine biosynthesis; phenylpyruvate from prephenate: step 1/1.</text>
</comment>
<evidence type="ECO:0000256" key="1">
    <source>
        <dbReference type="ARBA" id="ARBA00004741"/>
    </source>
</evidence>
<dbReference type="AlphaFoldDB" id="A0A0K8PBI4"/>
<name>A0A0K8PBI4_9CHLR</name>
<keyword evidence="7 9" id="KW-0456">Lyase</keyword>
<evidence type="ECO:0000313" key="13">
    <source>
        <dbReference type="Proteomes" id="UP000053370"/>
    </source>
</evidence>
<dbReference type="PANTHER" id="PTHR21022:SF19">
    <property type="entry name" value="PREPHENATE DEHYDRATASE-RELATED"/>
    <property type="match status" value="1"/>
</dbReference>
<feature type="domain" description="ACT" evidence="11">
    <location>
        <begin position="196"/>
        <end position="278"/>
    </location>
</feature>
<dbReference type="SUPFAM" id="SSF55021">
    <property type="entry name" value="ACT-like"/>
    <property type="match status" value="1"/>
</dbReference>
<dbReference type="InterPro" id="IPR045865">
    <property type="entry name" value="ACT-like_dom_sf"/>
</dbReference>
<accession>A0A0K8PBI4</accession>
<evidence type="ECO:0000256" key="9">
    <source>
        <dbReference type="RuleBase" id="RU361254"/>
    </source>
</evidence>
<dbReference type="InterPro" id="IPR002912">
    <property type="entry name" value="ACT_dom"/>
</dbReference>
<evidence type="ECO:0000313" key="12">
    <source>
        <dbReference type="EMBL" id="GAP40022.1"/>
    </source>
</evidence>
<dbReference type="EC" id="4.2.1.51" evidence="2 9"/>
<keyword evidence="5 9" id="KW-0057">Aromatic amino acid biosynthesis</keyword>
<sequence>MGKIRVAFQGVQGAHTSTAIEKAFPDQNVDPIPFSTYEQAFEAVENKDCDYAVIPMENSLQGSIHSNYFLLARKFLYIVKEVHVPIHYSLIGLPDAKIEEISLVITHPGALSVCQGYLDEMPGKPAIETVYDSAGCVEMLLNFSNPETAMIGSKAIADFHQLTVLDDNIEDEPNNVTRYNVIAREPINPGSEGKTTLVFTTHHKPGALLNAMKVFAERQIDLTKIESRPLPDQPFEYMFYADIDGPVSDPKVSEALEELENYHAPWMRILGSYISIKD</sequence>
<evidence type="ECO:0000256" key="4">
    <source>
        <dbReference type="ARBA" id="ARBA00022605"/>
    </source>
</evidence>
<keyword evidence="13" id="KW-1185">Reference proteome</keyword>
<dbReference type="CDD" id="cd04905">
    <property type="entry name" value="ACT_CM-PDT"/>
    <property type="match status" value="1"/>
</dbReference>
<dbReference type="PROSITE" id="PS51171">
    <property type="entry name" value="PREPHENATE_DEHYDR_3"/>
    <property type="match status" value="1"/>
</dbReference>
<evidence type="ECO:0000256" key="5">
    <source>
        <dbReference type="ARBA" id="ARBA00023141"/>
    </source>
</evidence>
<evidence type="ECO:0000256" key="8">
    <source>
        <dbReference type="ARBA" id="ARBA00047848"/>
    </source>
</evidence>
<evidence type="ECO:0000259" key="11">
    <source>
        <dbReference type="PROSITE" id="PS51671"/>
    </source>
</evidence>
<dbReference type="EMBL" id="DF968180">
    <property type="protein sequence ID" value="GAP40022.1"/>
    <property type="molecule type" value="Genomic_DNA"/>
</dbReference>
<dbReference type="PROSITE" id="PS00858">
    <property type="entry name" value="PREPHENATE_DEHYDR_2"/>
    <property type="match status" value="1"/>
</dbReference>
<dbReference type="GO" id="GO:0005737">
    <property type="term" value="C:cytoplasm"/>
    <property type="evidence" value="ECO:0007669"/>
    <property type="project" value="TreeGrafter"/>
</dbReference>
<proteinExistence type="predicted"/>
<evidence type="ECO:0000256" key="6">
    <source>
        <dbReference type="ARBA" id="ARBA00023222"/>
    </source>
</evidence>
<evidence type="ECO:0000256" key="3">
    <source>
        <dbReference type="ARBA" id="ARBA00021872"/>
    </source>
</evidence>
<keyword evidence="6 9" id="KW-0584">Phenylalanine biosynthesis</keyword>
<dbReference type="STRING" id="1678840.ATC1_12562"/>
<dbReference type="Pfam" id="PF00800">
    <property type="entry name" value="PDT"/>
    <property type="match status" value="1"/>
</dbReference>
<dbReference type="UniPathway" id="UPA00121">
    <property type="reaction ID" value="UER00345"/>
</dbReference>
<dbReference type="Pfam" id="PF01842">
    <property type="entry name" value="ACT"/>
    <property type="match status" value="1"/>
</dbReference>